<dbReference type="InParanoid" id="A0A0D2WW96"/>
<dbReference type="Gene3D" id="3.80.10.10">
    <property type="entry name" value="Ribonuclease Inhibitor"/>
    <property type="match status" value="1"/>
</dbReference>
<dbReference type="InterPro" id="IPR032675">
    <property type="entry name" value="LRR_dom_sf"/>
</dbReference>
<gene>
    <name evidence="2" type="ORF">CAOG_007676</name>
</gene>
<dbReference type="OrthoDB" id="2163268at2759"/>
<dbReference type="PhylomeDB" id="A0A0D2WW96"/>
<dbReference type="Proteomes" id="UP000008743">
    <property type="component" value="Unassembled WGS sequence"/>
</dbReference>
<keyword evidence="3" id="KW-1185">Reference proteome</keyword>
<organism evidence="2 3">
    <name type="scientific">Capsaspora owczarzaki (strain ATCC 30864)</name>
    <dbReference type="NCBI Taxonomy" id="595528"/>
    <lineage>
        <taxon>Eukaryota</taxon>
        <taxon>Filasterea</taxon>
        <taxon>Capsaspora</taxon>
    </lineage>
</organism>
<reference evidence="3" key="1">
    <citation type="submission" date="2011-02" db="EMBL/GenBank/DDBJ databases">
        <title>The Genome Sequence of Capsaspora owczarzaki ATCC 30864.</title>
        <authorList>
            <person name="Russ C."/>
            <person name="Cuomo C."/>
            <person name="Burger G."/>
            <person name="Gray M.W."/>
            <person name="Holland P.W.H."/>
            <person name="King N."/>
            <person name="Lang F.B.F."/>
            <person name="Roger A.J."/>
            <person name="Ruiz-Trillo I."/>
            <person name="Young S.K."/>
            <person name="Zeng Q."/>
            <person name="Gargeya S."/>
            <person name="Alvarado L."/>
            <person name="Berlin A."/>
            <person name="Chapman S.B."/>
            <person name="Chen Z."/>
            <person name="Freedman E."/>
            <person name="Gellesch M."/>
            <person name="Goldberg J."/>
            <person name="Griggs A."/>
            <person name="Gujja S."/>
            <person name="Heilman E."/>
            <person name="Heiman D."/>
            <person name="Howarth C."/>
            <person name="Mehta T."/>
            <person name="Neiman D."/>
            <person name="Pearson M."/>
            <person name="Roberts A."/>
            <person name="Saif S."/>
            <person name="Shea T."/>
            <person name="Shenoy N."/>
            <person name="Sisk P."/>
            <person name="Stolte C."/>
            <person name="Sykes S."/>
            <person name="White J."/>
            <person name="Yandava C."/>
            <person name="Haas B."/>
            <person name="Nusbaum C."/>
            <person name="Birren B."/>
        </authorList>
    </citation>
    <scope>NUCLEOTIDE SEQUENCE</scope>
    <source>
        <strain evidence="3">ATCC 30864</strain>
    </source>
</reference>
<evidence type="ECO:0000313" key="2">
    <source>
        <dbReference type="EMBL" id="KJE97235.1"/>
    </source>
</evidence>
<accession>A0A0D2WW96</accession>
<feature type="region of interest" description="Disordered" evidence="1">
    <location>
        <begin position="153"/>
        <end position="177"/>
    </location>
</feature>
<dbReference type="AlphaFoldDB" id="A0A0D2WW96"/>
<dbReference type="SUPFAM" id="SSF52047">
    <property type="entry name" value="RNI-like"/>
    <property type="match status" value="1"/>
</dbReference>
<protein>
    <submittedName>
        <fullName evidence="2">Uncharacterized protein</fullName>
    </submittedName>
</protein>
<dbReference type="RefSeq" id="XP_004343550.2">
    <property type="nucleotide sequence ID" value="XM_004343500.2"/>
</dbReference>
<evidence type="ECO:0000313" key="3">
    <source>
        <dbReference type="Proteomes" id="UP000008743"/>
    </source>
</evidence>
<sequence length="177" mass="19648">MERVNNGGALAIAEALRVNKTVTTLSLRNNFIGHAGVQSLRKAQTVNCRRSLTFDFQRDPLALSLLPRFETAENTQTVFNLLISGPEMKDQFATLPALPVEIAELIMDEASYWQGEQCAQHLSFYPRAFTVPRNVNGASIRVKTIQALRDRKIPPDVFDDQSGESSHHPTNARGLDG</sequence>
<evidence type="ECO:0000256" key="1">
    <source>
        <dbReference type="SAM" id="MobiDB-lite"/>
    </source>
</evidence>
<name>A0A0D2WW96_CAPO3</name>
<proteinExistence type="predicted"/>
<dbReference type="EMBL" id="KE346373">
    <property type="protein sequence ID" value="KJE97235.1"/>
    <property type="molecule type" value="Genomic_DNA"/>
</dbReference>